<keyword evidence="7 8" id="KW-0687">Ribonucleoprotein</keyword>
<proteinExistence type="inferred from homology"/>
<comment type="similarity">
    <text evidence="2 8">Belongs to the KRR1 family.</text>
</comment>
<protein>
    <recommendedName>
        <fullName evidence="8">KRR1 small subunit processome component</fullName>
    </recommendedName>
    <alternativeName>
        <fullName evidence="8">KRR-R motif-containing protein 1</fullName>
    </alternativeName>
</protein>
<evidence type="ECO:0000256" key="9">
    <source>
        <dbReference type="SAM" id="MobiDB-lite"/>
    </source>
</evidence>
<evidence type="ECO:0000256" key="1">
    <source>
        <dbReference type="ARBA" id="ARBA00004604"/>
    </source>
</evidence>
<comment type="caution">
    <text evidence="11">The sequence shown here is derived from an EMBL/GenBank/DDBJ whole genome shotgun (WGS) entry which is preliminary data.</text>
</comment>
<dbReference type="InterPro" id="IPR048549">
    <property type="entry name" value="KRR1-like_KH2_euk"/>
</dbReference>
<evidence type="ECO:0000256" key="8">
    <source>
        <dbReference type="PIRNR" id="PIRNR006515"/>
    </source>
</evidence>
<feature type="compositionally biased region" description="Basic and acidic residues" evidence="9">
    <location>
        <begin position="207"/>
        <end position="234"/>
    </location>
</feature>
<evidence type="ECO:0000259" key="10">
    <source>
        <dbReference type="SMART" id="SM00322"/>
    </source>
</evidence>
<keyword evidence="12" id="KW-1185">Reference proteome</keyword>
<reference evidence="11" key="1">
    <citation type="submission" date="2022-03" db="EMBL/GenBank/DDBJ databases">
        <title>Draft genome sequence of Aduncisulcus paluster, a free-living microaerophilic Fornicata.</title>
        <authorList>
            <person name="Yuyama I."/>
            <person name="Kume K."/>
            <person name="Tamura T."/>
            <person name="Inagaki Y."/>
            <person name="Hashimoto T."/>
        </authorList>
    </citation>
    <scope>NUCLEOTIDE SEQUENCE</scope>
    <source>
        <strain evidence="11">NY0171</strain>
    </source>
</reference>
<name>A0ABQ5JZ04_9EUKA</name>
<organism evidence="11 12">
    <name type="scientific">Aduncisulcus paluster</name>
    <dbReference type="NCBI Taxonomy" id="2918883"/>
    <lineage>
        <taxon>Eukaryota</taxon>
        <taxon>Metamonada</taxon>
        <taxon>Carpediemonas-like organisms</taxon>
        <taxon>Aduncisulcus</taxon>
    </lineage>
</organism>
<dbReference type="PANTHER" id="PTHR12581">
    <property type="entry name" value="HIV-1 REV BINDING PROTEIN 2, 3"/>
    <property type="match status" value="1"/>
</dbReference>
<dbReference type="PANTHER" id="PTHR12581:SF0">
    <property type="entry name" value="KRR1 SMALL SUBUNIT PROCESSOME COMPONENT HOMOLOG"/>
    <property type="match status" value="1"/>
</dbReference>
<feature type="compositionally biased region" description="Basic and acidic residues" evidence="9">
    <location>
        <begin position="245"/>
        <end position="257"/>
    </location>
</feature>
<feature type="compositionally biased region" description="Basic and acidic residues" evidence="9">
    <location>
        <begin position="278"/>
        <end position="288"/>
    </location>
</feature>
<dbReference type="Gene3D" id="3.30.1370.10">
    <property type="entry name" value="K Homology domain, type 1"/>
    <property type="match status" value="2"/>
</dbReference>
<comment type="subunit">
    <text evidence="8">Component of the ribosomal small subunit (SSU) processome.</text>
</comment>
<accession>A0ABQ5JZ04</accession>
<dbReference type="InterPro" id="IPR048550">
    <property type="entry name" value="KRR1-like_KH1_euk"/>
</dbReference>
<evidence type="ECO:0000256" key="3">
    <source>
        <dbReference type="ARBA" id="ARBA00022517"/>
    </source>
</evidence>
<feature type="region of interest" description="Disordered" evidence="9">
    <location>
        <begin position="207"/>
        <end position="315"/>
    </location>
</feature>
<dbReference type="InterPro" id="IPR004087">
    <property type="entry name" value="KH_dom"/>
</dbReference>
<dbReference type="SMART" id="SM00322">
    <property type="entry name" value="KH"/>
    <property type="match status" value="1"/>
</dbReference>
<dbReference type="EMBL" id="BQXS01012439">
    <property type="protein sequence ID" value="GKT23022.1"/>
    <property type="molecule type" value="Genomic_DNA"/>
</dbReference>
<dbReference type="InterPro" id="IPR048548">
    <property type="entry name" value="KRR1-like_KH2"/>
</dbReference>
<evidence type="ECO:0000256" key="7">
    <source>
        <dbReference type="ARBA" id="ARBA00023274"/>
    </source>
</evidence>
<feature type="compositionally biased region" description="Basic residues" evidence="9">
    <location>
        <begin position="300"/>
        <end position="315"/>
    </location>
</feature>
<evidence type="ECO:0000313" key="11">
    <source>
        <dbReference type="EMBL" id="GKT23022.1"/>
    </source>
</evidence>
<evidence type="ECO:0000256" key="5">
    <source>
        <dbReference type="ARBA" id="ARBA00022884"/>
    </source>
</evidence>
<dbReference type="CDD" id="cd22394">
    <property type="entry name" value="KH-I_KRR1_rpt2"/>
    <property type="match status" value="1"/>
</dbReference>
<dbReference type="SUPFAM" id="SSF54791">
    <property type="entry name" value="Eukaryotic type KH-domain (KH-domain type I)"/>
    <property type="match status" value="1"/>
</dbReference>
<evidence type="ECO:0000256" key="2">
    <source>
        <dbReference type="ARBA" id="ARBA00009344"/>
    </source>
</evidence>
<evidence type="ECO:0000256" key="6">
    <source>
        <dbReference type="ARBA" id="ARBA00023242"/>
    </source>
</evidence>
<feature type="domain" description="K Homology" evidence="10">
    <location>
        <begin position="93"/>
        <end position="165"/>
    </location>
</feature>
<sequence length="315" mass="37336">MEFFDHPFLEVSRFSVAFPSYRQQYIQNIWPELEALLKTINIACELDIIEGKMEVLTTRNTRDPWAIIQARNMIQLLSRSVPIQHAKRVLDDNTYCEVIKIKTMCRNRDRFVKRRQRLIGKDGQTLKVLELLTGCYMLVQGNTVSVIGPYNKLPLIRSIVEDCMKNIHPLYHIRRLYVQRELMRNPKMAKKSWDRFMPQFVKNVKKEKEKLKKSKKEEREKQNTGEMDGEKGDKEDADIGSISGFKREPWMRKEDIKMLSGEHFIVGEGKKTKKHREHKEQDHKEQNKGKGTSGSDRKHELKKLRRKRKKMSDHK</sequence>
<dbReference type="InterPro" id="IPR041174">
    <property type="entry name" value="KRR1-like_KH1"/>
</dbReference>
<evidence type="ECO:0000313" key="12">
    <source>
        <dbReference type="Proteomes" id="UP001057375"/>
    </source>
</evidence>
<dbReference type="InterPro" id="IPR024166">
    <property type="entry name" value="rRNA_assembly_KRR1"/>
</dbReference>
<keyword evidence="3 8" id="KW-0690">Ribosome biogenesis</keyword>
<dbReference type="Proteomes" id="UP001057375">
    <property type="component" value="Unassembled WGS sequence"/>
</dbReference>
<dbReference type="PIRSF" id="PIRSF006515">
    <property type="entry name" value="KRR1"/>
    <property type="match status" value="1"/>
</dbReference>
<gene>
    <name evidence="11" type="ORF">ADUPG1_012300</name>
</gene>
<dbReference type="CDD" id="cd22393">
    <property type="entry name" value="KH-I_KRR1_rpt1"/>
    <property type="match status" value="1"/>
</dbReference>
<keyword evidence="4 8" id="KW-0698">rRNA processing</keyword>
<dbReference type="Pfam" id="PF17903">
    <property type="entry name" value="KH_KRR1_1st"/>
    <property type="match status" value="1"/>
</dbReference>
<comment type="function">
    <text evidence="8">Required for 40S ribosome biogenesis. Involved in nucleolar processing of pre-18S ribosomal RNA and ribosome assembly.</text>
</comment>
<keyword evidence="6 8" id="KW-0539">Nucleus</keyword>
<evidence type="ECO:0000256" key="4">
    <source>
        <dbReference type="ARBA" id="ARBA00022552"/>
    </source>
</evidence>
<dbReference type="Pfam" id="PF21800">
    <property type="entry name" value="KH_KRR1_2nd"/>
    <property type="match status" value="1"/>
</dbReference>
<keyword evidence="5 8" id="KW-0694">RNA-binding</keyword>
<comment type="subcellular location">
    <subcellularLocation>
        <location evidence="1 8">Nucleus</location>
        <location evidence="1 8">Nucleolus</location>
    </subcellularLocation>
</comment>
<dbReference type="InterPro" id="IPR036612">
    <property type="entry name" value="KH_dom_type_1_sf"/>
</dbReference>